<dbReference type="STRING" id="1093900.A0A507AWW2"/>
<dbReference type="Proteomes" id="UP000319257">
    <property type="component" value="Unassembled WGS sequence"/>
</dbReference>
<dbReference type="GO" id="GO:0008270">
    <property type="term" value="F:zinc ion binding"/>
    <property type="evidence" value="ECO:0007669"/>
    <property type="project" value="InterPro"/>
</dbReference>
<evidence type="ECO:0000256" key="1">
    <source>
        <dbReference type="ARBA" id="ARBA00023242"/>
    </source>
</evidence>
<proteinExistence type="predicted"/>
<evidence type="ECO:0000313" key="4">
    <source>
        <dbReference type="Proteomes" id="UP000319257"/>
    </source>
</evidence>
<organism evidence="3 4">
    <name type="scientific">Thyridium curvatum</name>
    <dbReference type="NCBI Taxonomy" id="1093900"/>
    <lineage>
        <taxon>Eukaryota</taxon>
        <taxon>Fungi</taxon>
        <taxon>Dikarya</taxon>
        <taxon>Ascomycota</taxon>
        <taxon>Pezizomycotina</taxon>
        <taxon>Sordariomycetes</taxon>
        <taxon>Sordariomycetidae</taxon>
        <taxon>Thyridiales</taxon>
        <taxon>Thyridiaceae</taxon>
        <taxon>Thyridium</taxon>
    </lineage>
</organism>
<feature type="compositionally biased region" description="Polar residues" evidence="2">
    <location>
        <begin position="260"/>
        <end position="275"/>
    </location>
</feature>
<reference evidence="3 4" key="1">
    <citation type="submission" date="2019-06" db="EMBL/GenBank/DDBJ databases">
        <title>Draft genome sequence of the filamentous fungus Phialemoniopsis curvata isolated from diesel fuel.</title>
        <authorList>
            <person name="Varaljay V.A."/>
            <person name="Lyon W.J."/>
            <person name="Crouch A.L."/>
            <person name="Drake C.E."/>
            <person name="Hollomon J.M."/>
            <person name="Nadeau L.J."/>
            <person name="Nunn H.S."/>
            <person name="Stevenson B.S."/>
            <person name="Bojanowski C.L."/>
            <person name="Crookes-Goodson W.J."/>
        </authorList>
    </citation>
    <scope>NUCLEOTIDE SEQUENCE [LARGE SCALE GENOMIC DNA]</scope>
    <source>
        <strain evidence="3 4">D216</strain>
    </source>
</reference>
<keyword evidence="4" id="KW-1185">Reference proteome</keyword>
<dbReference type="InParanoid" id="A0A507AWW2"/>
<comment type="caution">
    <text evidence="3">The sequence shown here is derived from an EMBL/GenBank/DDBJ whole genome shotgun (WGS) entry which is preliminary data.</text>
</comment>
<feature type="region of interest" description="Disordered" evidence="2">
    <location>
        <begin position="254"/>
        <end position="275"/>
    </location>
</feature>
<dbReference type="GeneID" id="41968491"/>
<gene>
    <name evidence="3" type="ORF">E0L32_001044</name>
</gene>
<dbReference type="PANTHER" id="PTHR35392">
    <property type="entry name" value="ZN(II)2CYS6 TRANSCRIPTION FACTOR (EUROFUNG)-RELATED-RELATED"/>
    <property type="match status" value="1"/>
</dbReference>
<accession>A0A507AWW2</accession>
<dbReference type="PANTHER" id="PTHR35392:SF3">
    <property type="entry name" value="ZN(2)-C6 FUNGAL-TYPE DOMAIN-CONTAINING PROTEIN"/>
    <property type="match status" value="1"/>
</dbReference>
<name>A0A507AWW2_9PEZI</name>
<keyword evidence="1" id="KW-0539">Nucleus</keyword>
<dbReference type="AlphaFoldDB" id="A0A507AWW2"/>
<evidence type="ECO:0008006" key="5">
    <source>
        <dbReference type="Google" id="ProtNLM"/>
    </source>
</evidence>
<evidence type="ECO:0000256" key="2">
    <source>
        <dbReference type="SAM" id="MobiDB-lite"/>
    </source>
</evidence>
<dbReference type="InterPro" id="IPR052973">
    <property type="entry name" value="Fungal_sec-metab_reg_TF"/>
</dbReference>
<protein>
    <recommendedName>
        <fullName evidence="5">Zn(2)-C6 fungal-type domain-containing protein</fullName>
    </recommendedName>
</protein>
<feature type="region of interest" description="Disordered" evidence="2">
    <location>
        <begin position="217"/>
        <end position="237"/>
    </location>
</feature>
<dbReference type="OrthoDB" id="3474066at2759"/>
<dbReference type="CDD" id="cd00067">
    <property type="entry name" value="GAL4"/>
    <property type="match status" value="1"/>
</dbReference>
<dbReference type="EMBL" id="SKBQ01000004">
    <property type="protein sequence ID" value="TPX11226.1"/>
    <property type="molecule type" value="Genomic_DNA"/>
</dbReference>
<dbReference type="InterPro" id="IPR001138">
    <property type="entry name" value="Zn2Cys6_DnaBD"/>
</dbReference>
<feature type="compositionally biased region" description="Polar residues" evidence="2">
    <location>
        <begin position="224"/>
        <end position="237"/>
    </location>
</feature>
<evidence type="ECO:0000313" key="3">
    <source>
        <dbReference type="EMBL" id="TPX11226.1"/>
    </source>
</evidence>
<dbReference type="RefSeq" id="XP_030992937.1">
    <property type="nucleotide sequence ID" value="XM_031133107.1"/>
</dbReference>
<dbReference type="GO" id="GO:0000981">
    <property type="term" value="F:DNA-binding transcription factor activity, RNA polymerase II-specific"/>
    <property type="evidence" value="ECO:0007669"/>
    <property type="project" value="InterPro"/>
</dbReference>
<sequence>MDPRGYNLKRRRPYTLEESPSEPVLHGSVPSVASSAVDIAQFSPTNDFILQQAASVLNVPVERLLNFSRYQERDFILGQAARTLHVSVDSLLDFSRQQHQAQGSKRLRLDADLAMSSQFPNTVAIPDRSEKALAHQHRHTINDPVRRPQPELPQAQTSSFMGWTNSNLGSQLGSQLADCFASFSVCQPTSTYEPQPTCPTTAPMPPYGYSDNKAYADGSGPAIQRQSSSLPNVSSEQTGSVNLFVDTNPGFPSPYLPNYPSLQPSRSSKAQPTTSREAMCYPENPQVAPCFESGTGQAAKTAALSHGPKLASHDGYAAGIMTLRDTPGFTRQAVASSLLSSYSQAPSCSRSDSLSVADPPQLHLQANTTNPEFVFPNQRPPAAKRGPFKDRIERQKTANTRKIGSCIRCRMQRIRCNADPEDEKGTCLTCQKVSASKIWRLPCLRLKINDVLLSKPGQVQGHEWTLRWKENHMFDEIENWASPDIKIIHVSEGYTASSVELRVREFVPQEGDRLQRSWVTETGETRCVEIPPYALVDLDKARTAYSEYIKTGLVECCKKILGPREKLLWQTYGMALRLATDPKSSPQERNLLTSTLDLWMSIRLTTKSFEIVGSERLGMPENLMDESSPLPGKTPLPPVMGAQLDMILIHQIQTKLRQETLEMLQKMTQENKQRTWLTTYLVTFILLHNIALVIKHDASYARKHGLKRRFAREDRVKQYYLGELASPLKPATMSACVKAPGHALLTIHAGATTLLAYFHYCNKGVFPFSTTCKPVDLRNLAELDDSAVQFVHYTRRYAADHSKTPPWFICAIHTFTHVPCPALMTRLGAYTLFQHPSHPSPTVLYPFEKGCRERRLLAYRTQLTWPRAPFSAGKQWADVWALKDCENDYYFVSQLFEQNWLPRTMD</sequence>